<evidence type="ECO:0000313" key="2">
    <source>
        <dbReference type="Proteomes" id="UP001153334"/>
    </source>
</evidence>
<name>A0ACC2J279_9PEZI</name>
<accession>A0ACC2J279</accession>
<dbReference type="EMBL" id="JAPESX010000396">
    <property type="protein sequence ID" value="KAJ8121525.1"/>
    <property type="molecule type" value="Genomic_DNA"/>
</dbReference>
<comment type="caution">
    <text evidence="1">The sequence shown here is derived from an EMBL/GenBank/DDBJ whole genome shotgun (WGS) entry which is preliminary data.</text>
</comment>
<keyword evidence="2" id="KW-1185">Reference proteome</keyword>
<dbReference type="Proteomes" id="UP001153334">
    <property type="component" value="Unassembled WGS sequence"/>
</dbReference>
<reference evidence="1" key="1">
    <citation type="submission" date="2022-11" db="EMBL/GenBank/DDBJ databases">
        <title>Genome Sequence of Nemania bipapillata.</title>
        <authorList>
            <person name="Buettner E."/>
        </authorList>
    </citation>
    <scope>NUCLEOTIDE SEQUENCE</scope>
    <source>
        <strain evidence="1">CP14</strain>
    </source>
</reference>
<sequence>MQLHRYLQVLGTALPLFAPTALAQLAPWQVVSVQTWQPSGRPGSSPYYYVHVNISNPDPTQTATDPAITQGQVYCNISWVYPDVPYNNITACEIVTNTTDSTAAPWAWTVELLEADDDPRPTSNFALRWRAASTTSPPHHPRRRQRGDPDGRGEVRGRGESAGDLCGERVLLVVSETGGYPVFGQCDFHDVSNAAVQYETWGKQYGDVYQVQLGSTTVVIVNTPAAAKAIFLTNSQAASSRPVTYTFHKVASTTAGLTIGASPYDDSLKRKKKGIAAALNRPSIQTYIPYFDRETRAFIEDLMTYGKAGAVTIDPLPMIQRLSLSLVMTINWGVRIPSIDDQLFKEIVAVEEELNRTRSTVGNAQDHIPLLRLNPFNPTSTKARVMRERRDEYLAQLSSDLAKKMQKGTSKPCIQASVIKFKEVELNETELTAISLSVLGGGFETVSNTMQWSIAFLAQHPDIQDKAYEEICKFQGSDEPLCDASDDQKCGYILGLAKEALRYFSVIPLALPRETIKDIDYEGVRIPAGSTVYMNAWACNRDPELFPDPDRFEPERWFARPDAPVFAFGLGYRMCAGHLLAMRELYLIFMRLLSSFRIETSEKIDCDPSKDMKIPTDLIMAPRSYRVSFKPRNEQRLVESLASTA</sequence>
<gene>
    <name evidence="1" type="ORF">ONZ43_g2041</name>
</gene>
<proteinExistence type="predicted"/>
<organism evidence="1 2">
    <name type="scientific">Nemania bipapillata</name>
    <dbReference type="NCBI Taxonomy" id="110536"/>
    <lineage>
        <taxon>Eukaryota</taxon>
        <taxon>Fungi</taxon>
        <taxon>Dikarya</taxon>
        <taxon>Ascomycota</taxon>
        <taxon>Pezizomycotina</taxon>
        <taxon>Sordariomycetes</taxon>
        <taxon>Xylariomycetidae</taxon>
        <taxon>Xylariales</taxon>
        <taxon>Xylariaceae</taxon>
        <taxon>Nemania</taxon>
    </lineage>
</organism>
<protein>
    <submittedName>
        <fullName evidence="1">Uncharacterized protein</fullName>
    </submittedName>
</protein>
<evidence type="ECO:0000313" key="1">
    <source>
        <dbReference type="EMBL" id="KAJ8121525.1"/>
    </source>
</evidence>